<name>A0AAV7UEB5_PLEWA</name>
<feature type="region of interest" description="Disordered" evidence="1">
    <location>
        <begin position="45"/>
        <end position="71"/>
    </location>
</feature>
<accession>A0AAV7UEB5</accession>
<gene>
    <name evidence="2" type="ORF">NDU88_004163</name>
</gene>
<dbReference type="Proteomes" id="UP001066276">
    <property type="component" value="Chromosome 3_1"/>
</dbReference>
<feature type="compositionally biased region" description="Polar residues" evidence="1">
    <location>
        <begin position="52"/>
        <end position="61"/>
    </location>
</feature>
<evidence type="ECO:0000313" key="2">
    <source>
        <dbReference type="EMBL" id="KAJ1187387.1"/>
    </source>
</evidence>
<comment type="caution">
    <text evidence="2">The sequence shown here is derived from an EMBL/GenBank/DDBJ whole genome shotgun (WGS) entry which is preliminary data.</text>
</comment>
<evidence type="ECO:0000313" key="3">
    <source>
        <dbReference type="Proteomes" id="UP001066276"/>
    </source>
</evidence>
<proteinExistence type="predicted"/>
<dbReference type="AlphaFoldDB" id="A0AAV7UEB5"/>
<keyword evidence="3" id="KW-1185">Reference proteome</keyword>
<sequence>MGDCVKKCPEYVGGPWSAMSSLQTSTSATLPRGPQSRQRVWEIAPASDCHEQQSTGEASSGTDDRPDWTLSRTVRGQPWRVTYCMEFCEAPSGKARTQRTPKFSSACCLLHRKVLGKELEPSKLLVAMRGGECTAVEGLVTMPAGAMSAAYREPPSCSLLLHGSPLFLSYWRVMAGPVGEKWQREARLKEGQPRTPARCTMDSSLCCDDKCDARWQLRAAPDLQMP</sequence>
<evidence type="ECO:0000256" key="1">
    <source>
        <dbReference type="SAM" id="MobiDB-lite"/>
    </source>
</evidence>
<reference evidence="2" key="1">
    <citation type="journal article" date="2022" name="bioRxiv">
        <title>Sequencing and chromosome-scale assembly of the giantPleurodeles waltlgenome.</title>
        <authorList>
            <person name="Brown T."/>
            <person name="Elewa A."/>
            <person name="Iarovenko S."/>
            <person name="Subramanian E."/>
            <person name="Araus A.J."/>
            <person name="Petzold A."/>
            <person name="Susuki M."/>
            <person name="Suzuki K.-i.T."/>
            <person name="Hayashi T."/>
            <person name="Toyoda A."/>
            <person name="Oliveira C."/>
            <person name="Osipova E."/>
            <person name="Leigh N.D."/>
            <person name="Simon A."/>
            <person name="Yun M.H."/>
        </authorList>
    </citation>
    <scope>NUCLEOTIDE SEQUENCE</scope>
    <source>
        <strain evidence="2">20211129_DDA</strain>
        <tissue evidence="2">Liver</tissue>
    </source>
</reference>
<organism evidence="2 3">
    <name type="scientific">Pleurodeles waltl</name>
    <name type="common">Iberian ribbed newt</name>
    <dbReference type="NCBI Taxonomy" id="8319"/>
    <lineage>
        <taxon>Eukaryota</taxon>
        <taxon>Metazoa</taxon>
        <taxon>Chordata</taxon>
        <taxon>Craniata</taxon>
        <taxon>Vertebrata</taxon>
        <taxon>Euteleostomi</taxon>
        <taxon>Amphibia</taxon>
        <taxon>Batrachia</taxon>
        <taxon>Caudata</taxon>
        <taxon>Salamandroidea</taxon>
        <taxon>Salamandridae</taxon>
        <taxon>Pleurodelinae</taxon>
        <taxon>Pleurodeles</taxon>
    </lineage>
</organism>
<protein>
    <submittedName>
        <fullName evidence="2">Uncharacterized protein</fullName>
    </submittedName>
</protein>
<dbReference type="EMBL" id="JANPWB010000005">
    <property type="protein sequence ID" value="KAJ1187387.1"/>
    <property type="molecule type" value="Genomic_DNA"/>
</dbReference>